<proteinExistence type="predicted"/>
<dbReference type="eggNOG" id="ENOG5030WDE">
    <property type="taxonomic scope" value="Bacteria"/>
</dbReference>
<dbReference type="KEGG" id="fne:FSDG_00601"/>
<sequence length="230" mass="25945">MDEGQIAVIVSILILIWLAFFWKSPEEKFKRKIKKTIEKQKSHFSEISIILTAGIYTVGIDFPQGKYTLTAKENYGDVITSDNVKNGINQTLGVGYRDIASEFNNLILENGDTLTIDGELVLKLYSQRVNLVVAPREVRGQEINLIAGNYICGKDFEEGTYDIELIKNYGYITIREKNNMSNIKFSKYLGEDKRELKGFKNCSIEAGDKLEISGGLVVKLSPSKSTYLYS</sequence>
<reference evidence="2 3" key="1">
    <citation type="submission" date="2013-11" db="EMBL/GenBank/DDBJ databases">
        <title>The Genome Sequence of Fusobacterium sp. 7_1.</title>
        <authorList>
            <consortium name="The Broad Institute Genome Sequencing Platform"/>
            <person name="Earl A."/>
            <person name="Ward D."/>
            <person name="Feldgarden M."/>
            <person name="Gevers D."/>
            <person name="Strauss J."/>
            <person name="Ambrose C.E."/>
            <person name="Allen-Vercoe E."/>
            <person name="Walker B."/>
            <person name="Young S.K."/>
            <person name="Zeng Q."/>
            <person name="Gargeya S."/>
            <person name="Fitzgerald M."/>
            <person name="Haas B."/>
            <person name="Abouelleil A."/>
            <person name="Alvarado L."/>
            <person name="Arachchi H.M."/>
            <person name="Berlin A.M."/>
            <person name="Chapman S.B."/>
            <person name="Goldberg J."/>
            <person name="Griggs A."/>
            <person name="Gujja S."/>
            <person name="Hansen M."/>
            <person name="Howarth C."/>
            <person name="Imamovic A."/>
            <person name="Larimer J."/>
            <person name="McCowen C."/>
            <person name="Montmayeur A."/>
            <person name="Murphy C."/>
            <person name="Neiman D."/>
            <person name="Pearson M."/>
            <person name="Priest M."/>
            <person name="Roberts A."/>
            <person name="Saif S."/>
            <person name="Shea T."/>
            <person name="Sisk P."/>
            <person name="Sykes S."/>
            <person name="Wortman J."/>
            <person name="Nusbaum C."/>
            <person name="Birren B."/>
        </authorList>
    </citation>
    <scope>NUCLEOTIDE SEQUENCE [LARGE SCALE GENOMIC DNA]</scope>
    <source>
        <strain evidence="2 3">7_1</strain>
    </source>
</reference>
<feature type="transmembrane region" description="Helical" evidence="1">
    <location>
        <begin position="43"/>
        <end position="62"/>
    </location>
</feature>
<dbReference type="HOGENOM" id="CLU_107968_0_0_0"/>
<dbReference type="EMBL" id="CP007062">
    <property type="protein sequence ID" value="EEO42042.1"/>
    <property type="molecule type" value="Genomic_DNA"/>
</dbReference>
<organism evidence="2 3">
    <name type="scientific">Fusobacterium animalis 7_1</name>
    <dbReference type="NCBI Taxonomy" id="457405"/>
    <lineage>
        <taxon>Bacteria</taxon>
        <taxon>Fusobacteriati</taxon>
        <taxon>Fusobacteriota</taxon>
        <taxon>Fusobacteriia</taxon>
        <taxon>Fusobacteriales</taxon>
        <taxon>Fusobacteriaceae</taxon>
        <taxon>Fusobacterium</taxon>
    </lineage>
</organism>
<dbReference type="RefSeq" id="WP_008692033.1">
    <property type="nucleotide sequence ID" value="NZ_AKBT01000001.1"/>
</dbReference>
<protein>
    <submittedName>
        <fullName evidence="2">Uncharacterized protein</fullName>
    </submittedName>
</protein>
<dbReference type="Proteomes" id="UP000002799">
    <property type="component" value="Chromosome"/>
</dbReference>
<evidence type="ECO:0000313" key="2">
    <source>
        <dbReference type="EMBL" id="EEO42042.1"/>
    </source>
</evidence>
<accession>A0A140PSF8</accession>
<gene>
    <name evidence="2" type="ORF">FSDG_00601</name>
</gene>
<evidence type="ECO:0000313" key="3">
    <source>
        <dbReference type="Proteomes" id="UP000002799"/>
    </source>
</evidence>
<keyword evidence="1" id="KW-0812">Transmembrane</keyword>
<dbReference type="GeneID" id="79809826"/>
<dbReference type="AlphaFoldDB" id="A0A140PSF8"/>
<evidence type="ECO:0000256" key="1">
    <source>
        <dbReference type="SAM" id="Phobius"/>
    </source>
</evidence>
<feature type="transmembrane region" description="Helical" evidence="1">
    <location>
        <begin position="6"/>
        <end position="22"/>
    </location>
</feature>
<keyword evidence="1" id="KW-1133">Transmembrane helix</keyword>
<name>A0A140PSF8_9FUSO</name>
<keyword evidence="1" id="KW-0472">Membrane</keyword>